<protein>
    <submittedName>
        <fullName evidence="1">Uncharacterized protein</fullName>
    </submittedName>
</protein>
<organism evidence="1 2">
    <name type="scientific">Armillaria borealis</name>
    <dbReference type="NCBI Taxonomy" id="47425"/>
    <lineage>
        <taxon>Eukaryota</taxon>
        <taxon>Fungi</taxon>
        <taxon>Dikarya</taxon>
        <taxon>Basidiomycota</taxon>
        <taxon>Agaricomycotina</taxon>
        <taxon>Agaricomycetes</taxon>
        <taxon>Agaricomycetidae</taxon>
        <taxon>Agaricales</taxon>
        <taxon>Marasmiineae</taxon>
        <taxon>Physalacriaceae</taxon>
        <taxon>Armillaria</taxon>
    </lineage>
</organism>
<comment type="caution">
    <text evidence="1">The sequence shown here is derived from an EMBL/GenBank/DDBJ whole genome shotgun (WGS) entry which is preliminary data.</text>
</comment>
<dbReference type="EMBL" id="JAUEPT010000090">
    <property type="protein sequence ID" value="KAK0432710.1"/>
    <property type="molecule type" value="Genomic_DNA"/>
</dbReference>
<gene>
    <name evidence="1" type="ORF">EV421DRAFT_1719283</name>
</gene>
<proteinExistence type="predicted"/>
<evidence type="ECO:0000313" key="1">
    <source>
        <dbReference type="EMBL" id="KAK0432710.1"/>
    </source>
</evidence>
<dbReference type="AlphaFoldDB" id="A0AA39MGK4"/>
<feature type="non-terminal residue" evidence="1">
    <location>
        <position position="76"/>
    </location>
</feature>
<reference evidence="1" key="1">
    <citation type="submission" date="2023-06" db="EMBL/GenBank/DDBJ databases">
        <authorList>
            <consortium name="Lawrence Berkeley National Laboratory"/>
            <person name="Ahrendt S."/>
            <person name="Sahu N."/>
            <person name="Indic B."/>
            <person name="Wong-Bajracharya J."/>
            <person name="Merenyi Z."/>
            <person name="Ke H.-M."/>
            <person name="Monk M."/>
            <person name="Kocsube S."/>
            <person name="Drula E."/>
            <person name="Lipzen A."/>
            <person name="Balint B."/>
            <person name="Henrissat B."/>
            <person name="Andreopoulos B."/>
            <person name="Martin F.M."/>
            <person name="Harder C.B."/>
            <person name="Rigling D."/>
            <person name="Ford K.L."/>
            <person name="Foster G.D."/>
            <person name="Pangilinan J."/>
            <person name="Papanicolaou A."/>
            <person name="Barry K."/>
            <person name="LaButti K."/>
            <person name="Viragh M."/>
            <person name="Koriabine M."/>
            <person name="Yan M."/>
            <person name="Riley R."/>
            <person name="Champramary S."/>
            <person name="Plett K.L."/>
            <person name="Tsai I.J."/>
            <person name="Slot J."/>
            <person name="Sipos G."/>
            <person name="Plett J."/>
            <person name="Nagy L.G."/>
            <person name="Grigoriev I.V."/>
        </authorList>
    </citation>
    <scope>NUCLEOTIDE SEQUENCE</scope>
    <source>
        <strain evidence="1">FPL87.14</strain>
    </source>
</reference>
<evidence type="ECO:0000313" key="2">
    <source>
        <dbReference type="Proteomes" id="UP001175226"/>
    </source>
</evidence>
<keyword evidence="2" id="KW-1185">Reference proteome</keyword>
<sequence>KGFGEGDRLVSWIWLTEGEMGDGSDVTVNKRDPEVRIEWLKSHAWANRWREEVLMLKEEMWWMHASFRSLASDWES</sequence>
<accession>A0AA39MGK4</accession>
<dbReference type="Proteomes" id="UP001175226">
    <property type="component" value="Unassembled WGS sequence"/>
</dbReference>
<name>A0AA39MGK4_9AGAR</name>